<keyword evidence="1" id="KW-0001">2Fe-2S</keyword>
<dbReference type="InterPro" id="IPR002888">
    <property type="entry name" value="2Fe-2S-bd"/>
</dbReference>
<keyword evidence="3 7" id="KW-0560">Oxidoreductase</keyword>
<dbReference type="AlphaFoldDB" id="A0AAE4ASY5"/>
<reference evidence="7" key="1">
    <citation type="submission" date="2023-07" db="EMBL/GenBank/DDBJ databases">
        <title>Genomic Encyclopedia of Type Strains, Phase IV (KMG-IV): sequencing the most valuable type-strain genomes for metagenomic binning, comparative biology and taxonomic classification.</title>
        <authorList>
            <person name="Goeker M."/>
        </authorList>
    </citation>
    <scope>NUCLEOTIDE SEQUENCE</scope>
    <source>
        <strain evidence="7">DSM 21202</strain>
    </source>
</reference>
<sequence>MTAVSLDGRLDVHFTLNGNPVSVATTTNRVLADLLRDDLYLKGTKIACGRTVCGACNVLVDGTPRASCSTFAFEVDGCAVTTIEGLESSEGLDPVQAAFARKSAFQCGFCTSGMIVLAKGLLAENPDPDRATIKDWISSNVCRCTGYQLIIEAIEEAAAAMRTAGGAR</sequence>
<dbReference type="InterPro" id="IPR036884">
    <property type="entry name" value="2Fe-2S-bd_dom_sf"/>
</dbReference>
<evidence type="ECO:0000313" key="8">
    <source>
        <dbReference type="Proteomes" id="UP001229244"/>
    </source>
</evidence>
<keyword evidence="2" id="KW-0479">Metal-binding</keyword>
<keyword evidence="5" id="KW-0411">Iron-sulfur</keyword>
<proteinExistence type="predicted"/>
<organism evidence="7 8">
    <name type="scientific">Amorphus orientalis</name>
    <dbReference type="NCBI Taxonomy" id="649198"/>
    <lineage>
        <taxon>Bacteria</taxon>
        <taxon>Pseudomonadati</taxon>
        <taxon>Pseudomonadota</taxon>
        <taxon>Alphaproteobacteria</taxon>
        <taxon>Hyphomicrobiales</taxon>
        <taxon>Amorphaceae</taxon>
        <taxon>Amorphus</taxon>
    </lineage>
</organism>
<name>A0AAE4ASY5_9HYPH</name>
<evidence type="ECO:0000256" key="1">
    <source>
        <dbReference type="ARBA" id="ARBA00022714"/>
    </source>
</evidence>
<accession>A0AAE4ASY5</accession>
<feature type="domain" description="2Fe-2S ferredoxin-type" evidence="6">
    <location>
        <begin position="10"/>
        <end position="86"/>
    </location>
</feature>
<dbReference type="Pfam" id="PF01799">
    <property type="entry name" value="Fer2_2"/>
    <property type="match status" value="1"/>
</dbReference>
<dbReference type="GO" id="GO:0046872">
    <property type="term" value="F:metal ion binding"/>
    <property type="evidence" value="ECO:0007669"/>
    <property type="project" value="UniProtKB-KW"/>
</dbReference>
<dbReference type="RefSeq" id="WP_306884238.1">
    <property type="nucleotide sequence ID" value="NZ_JAUSUL010000001.1"/>
</dbReference>
<evidence type="ECO:0000256" key="2">
    <source>
        <dbReference type="ARBA" id="ARBA00022723"/>
    </source>
</evidence>
<dbReference type="EC" id="1.2.7.4" evidence="7"/>
<dbReference type="InterPro" id="IPR012675">
    <property type="entry name" value="Beta-grasp_dom_sf"/>
</dbReference>
<evidence type="ECO:0000256" key="3">
    <source>
        <dbReference type="ARBA" id="ARBA00023002"/>
    </source>
</evidence>
<keyword evidence="8" id="KW-1185">Reference proteome</keyword>
<evidence type="ECO:0000313" key="7">
    <source>
        <dbReference type="EMBL" id="MDQ0314459.1"/>
    </source>
</evidence>
<dbReference type="PROSITE" id="PS51085">
    <property type="entry name" value="2FE2S_FER_2"/>
    <property type="match status" value="1"/>
</dbReference>
<dbReference type="EMBL" id="JAUSUL010000001">
    <property type="protein sequence ID" value="MDQ0314459.1"/>
    <property type="molecule type" value="Genomic_DNA"/>
</dbReference>
<dbReference type="SUPFAM" id="SSF54292">
    <property type="entry name" value="2Fe-2S ferredoxin-like"/>
    <property type="match status" value="1"/>
</dbReference>
<gene>
    <name evidence="7" type="ORF">J2S73_000896</name>
</gene>
<dbReference type="InterPro" id="IPR051452">
    <property type="entry name" value="Diverse_Oxidoreductases"/>
</dbReference>
<dbReference type="SUPFAM" id="SSF47741">
    <property type="entry name" value="CO dehydrogenase ISP C-domain like"/>
    <property type="match status" value="1"/>
</dbReference>
<dbReference type="GO" id="GO:0043885">
    <property type="term" value="F:anaerobic carbon-monoxide dehydrogenase activity"/>
    <property type="evidence" value="ECO:0007669"/>
    <property type="project" value="UniProtKB-EC"/>
</dbReference>
<dbReference type="Gene3D" id="3.10.20.30">
    <property type="match status" value="1"/>
</dbReference>
<protein>
    <submittedName>
        <fullName evidence="7">Carbon-monoxide dehydrogenase small subunit</fullName>
        <ecNumber evidence="7">1.2.7.4</ecNumber>
    </submittedName>
</protein>
<dbReference type="PANTHER" id="PTHR44379:SF5">
    <property type="entry name" value="OXIDOREDUCTASE WITH IRON-SULFUR SUBUNIT"/>
    <property type="match status" value="1"/>
</dbReference>
<dbReference type="Gene3D" id="1.10.150.120">
    <property type="entry name" value="[2Fe-2S]-binding domain"/>
    <property type="match status" value="1"/>
</dbReference>
<dbReference type="InterPro" id="IPR001041">
    <property type="entry name" value="2Fe-2S_ferredoxin-type"/>
</dbReference>
<evidence type="ECO:0000256" key="4">
    <source>
        <dbReference type="ARBA" id="ARBA00023004"/>
    </source>
</evidence>
<comment type="caution">
    <text evidence="7">The sequence shown here is derived from an EMBL/GenBank/DDBJ whole genome shotgun (WGS) entry which is preliminary data.</text>
</comment>
<dbReference type="PANTHER" id="PTHR44379">
    <property type="entry name" value="OXIDOREDUCTASE WITH IRON-SULFUR SUBUNIT"/>
    <property type="match status" value="1"/>
</dbReference>
<dbReference type="GO" id="GO:0051537">
    <property type="term" value="F:2 iron, 2 sulfur cluster binding"/>
    <property type="evidence" value="ECO:0007669"/>
    <property type="project" value="UniProtKB-KW"/>
</dbReference>
<evidence type="ECO:0000256" key="5">
    <source>
        <dbReference type="ARBA" id="ARBA00023014"/>
    </source>
</evidence>
<evidence type="ECO:0000259" key="6">
    <source>
        <dbReference type="PROSITE" id="PS51085"/>
    </source>
</evidence>
<dbReference type="Proteomes" id="UP001229244">
    <property type="component" value="Unassembled WGS sequence"/>
</dbReference>
<keyword evidence="4" id="KW-0408">Iron</keyword>
<dbReference type="InterPro" id="IPR036010">
    <property type="entry name" value="2Fe-2S_ferredoxin-like_sf"/>
</dbReference>